<dbReference type="eggNOG" id="COG0792">
    <property type="taxonomic scope" value="Bacteria"/>
</dbReference>
<keyword evidence="4" id="KW-0378">Hydrolase</keyword>
<evidence type="ECO:0000313" key="5">
    <source>
        <dbReference type="Proteomes" id="UP000007460"/>
    </source>
</evidence>
<dbReference type="HOGENOM" id="CLU_115353_0_2_5"/>
<dbReference type="STRING" id="488538.SAR116_1625"/>
<dbReference type="Proteomes" id="UP000007460">
    <property type="component" value="Chromosome"/>
</dbReference>
<reference evidence="4 5" key="1">
    <citation type="journal article" date="2010" name="J. Bacteriol.">
        <title>Complete genome sequence of "Candidatus Puniceispirillum marinum" IMCC1322, a representative of the SAR116 clade in the Alphaproteobacteria.</title>
        <authorList>
            <person name="Oh H.M."/>
            <person name="Kwon K.K."/>
            <person name="Kang I."/>
            <person name="Kang S.G."/>
            <person name="Lee J.H."/>
            <person name="Kim S.J."/>
            <person name="Cho J.C."/>
        </authorList>
    </citation>
    <scope>NUCLEOTIDE SEQUENCE [LARGE SCALE GENOMIC DNA]</scope>
    <source>
        <strain evidence="4 5">IMCC1322</strain>
    </source>
</reference>
<dbReference type="InterPro" id="IPR003509">
    <property type="entry name" value="UPF0102_YraN-like"/>
</dbReference>
<feature type="compositionally biased region" description="Basic residues" evidence="3">
    <location>
        <begin position="17"/>
        <end position="31"/>
    </location>
</feature>
<dbReference type="PANTHER" id="PTHR34039:SF1">
    <property type="entry name" value="UPF0102 PROTEIN YRAN"/>
    <property type="match status" value="1"/>
</dbReference>
<feature type="compositionally biased region" description="Polar residues" evidence="3">
    <location>
        <begin position="1"/>
        <end position="16"/>
    </location>
</feature>
<dbReference type="Gene3D" id="3.40.1350.10">
    <property type="match status" value="1"/>
</dbReference>
<dbReference type="InterPro" id="IPR011856">
    <property type="entry name" value="tRNA_endonuc-like_dom_sf"/>
</dbReference>
<dbReference type="KEGG" id="apb:SAR116_1625"/>
<evidence type="ECO:0000256" key="1">
    <source>
        <dbReference type="ARBA" id="ARBA00006738"/>
    </source>
</evidence>
<evidence type="ECO:0000256" key="3">
    <source>
        <dbReference type="SAM" id="MobiDB-lite"/>
    </source>
</evidence>
<dbReference type="EMBL" id="CP001751">
    <property type="protein sequence ID" value="ADE39868.1"/>
    <property type="molecule type" value="Genomic_DNA"/>
</dbReference>
<evidence type="ECO:0000256" key="2">
    <source>
        <dbReference type="HAMAP-Rule" id="MF_00048"/>
    </source>
</evidence>
<dbReference type="PANTHER" id="PTHR34039">
    <property type="entry name" value="UPF0102 PROTEIN YRAN"/>
    <property type="match status" value="1"/>
</dbReference>
<dbReference type="GO" id="GO:0003676">
    <property type="term" value="F:nucleic acid binding"/>
    <property type="evidence" value="ECO:0007669"/>
    <property type="project" value="InterPro"/>
</dbReference>
<name>D5BUC1_PUNMI</name>
<gene>
    <name evidence="4" type="ordered locus">SAR116_1625</name>
</gene>
<evidence type="ECO:0000313" key="4">
    <source>
        <dbReference type="EMBL" id="ADE39868.1"/>
    </source>
</evidence>
<protein>
    <recommendedName>
        <fullName evidence="2">UPF0102 protein SAR116_1625</fullName>
    </recommendedName>
</protein>
<dbReference type="SUPFAM" id="SSF52980">
    <property type="entry name" value="Restriction endonuclease-like"/>
    <property type="match status" value="1"/>
</dbReference>
<proteinExistence type="inferred from homology"/>
<keyword evidence="5" id="KW-1185">Reference proteome</keyword>
<sequence length="148" mass="16957">MATADHTGSNMPITNRTPHKTSPHKTSKSARFKAAEKAGHLAEARAALWYRLRGFRILARRWHSHVGEIDIIAQRGALLVFCEVKYRQQDIHSASPSTRQQKRITRAASLFMAASPQHHNHQCRFDVILIERKPHALWSRLIPIINAW</sequence>
<dbReference type="AlphaFoldDB" id="D5BUC1"/>
<organism evidence="4 5">
    <name type="scientific">Puniceispirillum marinum (strain IMCC1322)</name>
    <dbReference type="NCBI Taxonomy" id="488538"/>
    <lineage>
        <taxon>Bacteria</taxon>
        <taxon>Pseudomonadati</taxon>
        <taxon>Pseudomonadota</taxon>
        <taxon>Alphaproteobacteria</taxon>
        <taxon>Candidatus Puniceispirillales</taxon>
        <taxon>Candidatus Puniceispirillaceae</taxon>
        <taxon>Candidatus Puniceispirillum</taxon>
    </lineage>
</organism>
<accession>D5BUC1</accession>
<feature type="region of interest" description="Disordered" evidence="3">
    <location>
        <begin position="1"/>
        <end position="31"/>
    </location>
</feature>
<dbReference type="Pfam" id="PF02021">
    <property type="entry name" value="UPF0102"/>
    <property type="match status" value="1"/>
</dbReference>
<dbReference type="GO" id="GO:0016787">
    <property type="term" value="F:hydrolase activity"/>
    <property type="evidence" value="ECO:0007669"/>
    <property type="project" value="UniProtKB-KW"/>
</dbReference>
<dbReference type="OrthoDB" id="9812968at2"/>
<dbReference type="HAMAP" id="MF_00048">
    <property type="entry name" value="UPF0102"/>
    <property type="match status" value="1"/>
</dbReference>
<dbReference type="InterPro" id="IPR011335">
    <property type="entry name" value="Restrct_endonuc-II-like"/>
</dbReference>
<comment type="similarity">
    <text evidence="1 2">Belongs to the UPF0102 family.</text>
</comment>
<dbReference type="NCBIfam" id="TIGR00252">
    <property type="entry name" value="YraN family protein"/>
    <property type="match status" value="1"/>
</dbReference>